<organism evidence="16 17">
    <name type="scientific">Dyella thiooxydans</name>
    <dbReference type="NCBI Taxonomy" id="445710"/>
    <lineage>
        <taxon>Bacteria</taxon>
        <taxon>Pseudomonadati</taxon>
        <taxon>Pseudomonadota</taxon>
        <taxon>Gammaproteobacteria</taxon>
        <taxon>Lysobacterales</taxon>
        <taxon>Rhodanobacteraceae</taxon>
        <taxon>Dyella</taxon>
    </lineage>
</organism>
<dbReference type="Pfam" id="PF00263">
    <property type="entry name" value="Secretin"/>
    <property type="match status" value="1"/>
</dbReference>
<evidence type="ECO:0000259" key="13">
    <source>
        <dbReference type="Pfam" id="PF00263"/>
    </source>
</evidence>
<dbReference type="STRING" id="445710.ATSB10_32880"/>
<keyword evidence="5" id="KW-0812">Transmembrane</keyword>
<feature type="domain" description="Type II/III secretion system secretin-like" evidence="13">
    <location>
        <begin position="579"/>
        <end position="743"/>
    </location>
</feature>
<keyword evidence="9" id="KW-0998">Cell outer membrane</keyword>
<dbReference type="KEGG" id="dtx:ATSB10_32880"/>
<dbReference type="PANTHER" id="PTHR30332:SF25">
    <property type="entry name" value="SECRETIN XPSD"/>
    <property type="match status" value="1"/>
</dbReference>
<accession>A0A160N5A4</accession>
<keyword evidence="17" id="KW-1185">Reference proteome</keyword>
<evidence type="ECO:0000256" key="10">
    <source>
        <dbReference type="RuleBase" id="RU004004"/>
    </source>
</evidence>
<feature type="signal peptide" evidence="12">
    <location>
        <begin position="1"/>
        <end position="22"/>
    </location>
</feature>
<dbReference type="InterPro" id="IPR050810">
    <property type="entry name" value="Bact_Secretion_Sys_Channel"/>
</dbReference>
<evidence type="ECO:0000259" key="14">
    <source>
        <dbReference type="Pfam" id="PF03958"/>
    </source>
</evidence>
<keyword evidence="7" id="KW-0653">Protein transport</keyword>
<evidence type="ECO:0000256" key="8">
    <source>
        <dbReference type="ARBA" id="ARBA00023136"/>
    </source>
</evidence>
<feature type="domain" description="NolW-like" evidence="14">
    <location>
        <begin position="335"/>
        <end position="493"/>
    </location>
</feature>
<comment type="similarity">
    <text evidence="2">Belongs to the bacterial secretin family. GSP D subfamily.</text>
</comment>
<dbReference type="RefSeq" id="WP_063673736.1">
    <property type="nucleotide sequence ID" value="NZ_CP014841.1"/>
</dbReference>
<evidence type="ECO:0000256" key="11">
    <source>
        <dbReference type="SAM" id="MobiDB-lite"/>
    </source>
</evidence>
<keyword evidence="3 10" id="KW-0813">Transport</keyword>
<dbReference type="NCBIfam" id="TIGR02517">
    <property type="entry name" value="type_II_gspD"/>
    <property type="match status" value="1"/>
</dbReference>
<dbReference type="Proteomes" id="UP000077255">
    <property type="component" value="Chromosome"/>
</dbReference>
<keyword evidence="4" id="KW-1134">Transmembrane beta strand</keyword>
<evidence type="ECO:0000313" key="16">
    <source>
        <dbReference type="EMBL" id="AND70742.1"/>
    </source>
</evidence>
<proteinExistence type="inferred from homology"/>
<feature type="domain" description="NolW-like" evidence="14">
    <location>
        <begin position="260"/>
        <end position="326"/>
    </location>
</feature>
<feature type="compositionally biased region" description="Gly residues" evidence="11">
    <location>
        <begin position="398"/>
        <end position="430"/>
    </location>
</feature>
<dbReference type="PANTHER" id="PTHR30332">
    <property type="entry name" value="PROBABLE GENERAL SECRETION PATHWAY PROTEIN D"/>
    <property type="match status" value="1"/>
</dbReference>
<dbReference type="GO" id="GO:0015628">
    <property type="term" value="P:protein secretion by the type II secretion system"/>
    <property type="evidence" value="ECO:0007669"/>
    <property type="project" value="InterPro"/>
</dbReference>
<evidence type="ECO:0008006" key="18">
    <source>
        <dbReference type="Google" id="ProtNLM"/>
    </source>
</evidence>
<evidence type="ECO:0000256" key="7">
    <source>
        <dbReference type="ARBA" id="ARBA00022927"/>
    </source>
</evidence>
<evidence type="ECO:0000259" key="15">
    <source>
        <dbReference type="Pfam" id="PF21305"/>
    </source>
</evidence>
<dbReference type="EMBL" id="CP014841">
    <property type="protein sequence ID" value="AND70742.1"/>
    <property type="molecule type" value="Genomic_DNA"/>
</dbReference>
<sequence>MFRMLKHPMIRVAALASVVWLAGCATMPPPPDDGALQREAMAGTEKPVPPPLPLANRLGAETPAAVQPELRTGTGQFIHPTALAKPHPVAKGDGAVTFNFENQPVQAVVKAVLGDLLKKNYTIAPGVQGNISFATAEPVDSSQALPILEMLLSWTGNALVSNAGGYVVMPAKDAAAGNLVPGLGASAPAGGLQARLFPLHYISAVEMQKLIKPFARTDSVLLVDPARNLLVLSGTPQELANYASTVRTFDVDWLRGMSVGVFSLEHASVTDLMPKLDSLFGKDGNTPLAGMLRFIPIERTNALVVISTQPDYLHEVGDWIHRIDRGGGNEPQLYVYDVRNIKASDLARYLAQIYTDNAGGGSSSGGEVGPGLTGATIGNTGGAGGKSMGSTAGSFGSSSGGFGGNDGTRGGGLGSSSGMGGTGGASGGQGGTGGALINATGSASGASGNQEYSSGDGSIRISSVDANNQLLVRARPSQWAEIQDAIQRLDTVPLQVQIETRILEVNLSGDFKFGVQWYLQGLAGGTQNADGSFTPGNPNNPRQGALGIGGNAYVPSNGVTGDALFYSFVNSNLQVALHAMETSGNTKTLSAPSMVVLNNQVAHIQVGNRVPINSTSISLNTGTSTPYSETQYLDTGVILNVQPRVNPGGLVYLNIGQQVSQVDRTAQLVNGNPTISQRELATQVAVQSGQTVLLGGLIQQDEGTSDGGVPGLNRVPVLGRLFGTTSRTHSRTELIVLITPRVITSSDDARQITEEYQRKFESLAPLRAKEAAVPTAASAPSSSAAPAGDAAPTPEQLQQQAETALAQTDYVGAQALALRSWRQGTRHGDLCVQNWRVIGEARARLKDTAGAQTADKWMQQCVAAEPR</sequence>
<dbReference type="PATRIC" id="fig|445710.3.peg.3289"/>
<evidence type="ECO:0000256" key="2">
    <source>
        <dbReference type="ARBA" id="ARBA00006980"/>
    </source>
</evidence>
<dbReference type="Gene3D" id="3.55.50.30">
    <property type="match status" value="1"/>
</dbReference>
<dbReference type="InterPro" id="IPR013356">
    <property type="entry name" value="T2SS_GspD"/>
</dbReference>
<evidence type="ECO:0000256" key="4">
    <source>
        <dbReference type="ARBA" id="ARBA00022452"/>
    </source>
</evidence>
<dbReference type="InterPro" id="IPR038591">
    <property type="entry name" value="NolW-like_sf"/>
</dbReference>
<feature type="region of interest" description="Disordered" evidence="11">
    <location>
        <begin position="383"/>
        <end position="430"/>
    </location>
</feature>
<keyword evidence="8" id="KW-0472">Membrane</keyword>
<evidence type="ECO:0000256" key="3">
    <source>
        <dbReference type="ARBA" id="ARBA00022448"/>
    </source>
</evidence>
<evidence type="ECO:0000256" key="12">
    <source>
        <dbReference type="SAM" id="SignalP"/>
    </source>
</evidence>
<evidence type="ECO:0000256" key="5">
    <source>
        <dbReference type="ARBA" id="ARBA00022692"/>
    </source>
</evidence>
<evidence type="ECO:0000256" key="1">
    <source>
        <dbReference type="ARBA" id="ARBA00004442"/>
    </source>
</evidence>
<dbReference type="InterPro" id="IPR004846">
    <property type="entry name" value="T2SS/T3SS_dom"/>
</dbReference>
<dbReference type="PRINTS" id="PR01032">
    <property type="entry name" value="PHAGEIV"/>
</dbReference>
<name>A0A160N5A4_9GAMM</name>
<evidence type="ECO:0000256" key="6">
    <source>
        <dbReference type="ARBA" id="ARBA00022729"/>
    </source>
</evidence>
<feature type="domain" description="NolW-like" evidence="14">
    <location>
        <begin position="195"/>
        <end position="253"/>
    </location>
</feature>
<dbReference type="Gene3D" id="3.30.1370.120">
    <property type="match status" value="3"/>
</dbReference>
<comment type="subcellular location">
    <subcellularLocation>
        <location evidence="1 10">Cell outer membrane</location>
    </subcellularLocation>
</comment>
<keyword evidence="6 12" id="KW-0732">Signal</keyword>
<dbReference type="PRINTS" id="PR00811">
    <property type="entry name" value="BCTERIALGSPD"/>
</dbReference>
<dbReference type="InterPro" id="IPR049371">
    <property type="entry name" value="GspD-like_N0"/>
</dbReference>
<evidence type="ECO:0000313" key="17">
    <source>
        <dbReference type="Proteomes" id="UP000077255"/>
    </source>
</evidence>
<dbReference type="GO" id="GO:0009279">
    <property type="term" value="C:cell outer membrane"/>
    <property type="evidence" value="ECO:0007669"/>
    <property type="project" value="UniProtKB-SubCell"/>
</dbReference>
<dbReference type="Pfam" id="PF03958">
    <property type="entry name" value="Secretin_N"/>
    <property type="match status" value="3"/>
</dbReference>
<feature type="compositionally biased region" description="Low complexity" evidence="11">
    <location>
        <begin position="388"/>
        <end position="397"/>
    </location>
</feature>
<dbReference type="Pfam" id="PF21305">
    <property type="entry name" value="type_II_gspD_N0"/>
    <property type="match status" value="1"/>
</dbReference>
<feature type="chain" id="PRO_5007818712" description="General secretion pathway protein D" evidence="12">
    <location>
        <begin position="23"/>
        <end position="867"/>
    </location>
</feature>
<dbReference type="AlphaFoldDB" id="A0A160N5A4"/>
<reference evidence="16 17" key="1">
    <citation type="submission" date="2016-02" db="EMBL/GenBank/DDBJ databases">
        <title>Complete genome sequencing and analysis of ATSB10, Dyella thiooxydans isolated from rhizosphere soil of sunflower (Helianthus annuus L.).</title>
        <authorList>
            <person name="Lee Y."/>
            <person name="Hwangbo K."/>
            <person name="Chung H."/>
            <person name="Yoo J."/>
            <person name="Kim K.Y."/>
            <person name="Sa T.M."/>
            <person name="Um Y."/>
            <person name="Madhaiyan M."/>
        </authorList>
    </citation>
    <scope>NUCLEOTIDE SEQUENCE [LARGE SCALE GENOMIC DNA]</scope>
    <source>
        <strain evidence="16 17">ATSB10</strain>
    </source>
</reference>
<gene>
    <name evidence="16" type="ORF">ATSB10_32880</name>
</gene>
<dbReference type="PROSITE" id="PS51257">
    <property type="entry name" value="PROKAR_LIPOPROTEIN"/>
    <property type="match status" value="1"/>
</dbReference>
<protein>
    <recommendedName>
        <fullName evidence="18">General secretion pathway protein D</fullName>
    </recommendedName>
</protein>
<dbReference type="InterPro" id="IPR005644">
    <property type="entry name" value="NolW-like"/>
</dbReference>
<dbReference type="InterPro" id="IPR001775">
    <property type="entry name" value="GspD/PilQ"/>
</dbReference>
<evidence type="ECO:0000256" key="9">
    <source>
        <dbReference type="ARBA" id="ARBA00023237"/>
    </source>
</evidence>
<dbReference type="GO" id="GO:0015627">
    <property type="term" value="C:type II protein secretion system complex"/>
    <property type="evidence" value="ECO:0007669"/>
    <property type="project" value="InterPro"/>
</dbReference>
<feature type="region of interest" description="Disordered" evidence="11">
    <location>
        <begin position="771"/>
        <end position="802"/>
    </location>
</feature>
<dbReference type="OrthoDB" id="9775455at2"/>
<feature type="domain" description="GspD-like N0" evidence="15">
    <location>
        <begin position="99"/>
        <end position="165"/>
    </location>
</feature>